<gene>
    <name evidence="2" type="ORF">SAMN02910315_00628</name>
</gene>
<organism evidence="2 3">
    <name type="scientific">Methanobrevibacter millerae</name>
    <dbReference type="NCBI Taxonomy" id="230361"/>
    <lineage>
        <taxon>Archaea</taxon>
        <taxon>Methanobacteriati</taxon>
        <taxon>Methanobacteriota</taxon>
        <taxon>Methanomada group</taxon>
        <taxon>Methanobacteria</taxon>
        <taxon>Methanobacteriales</taxon>
        <taxon>Methanobacteriaceae</taxon>
        <taxon>Methanobrevibacter</taxon>
    </lineage>
</organism>
<keyword evidence="1" id="KW-1133">Transmembrane helix</keyword>
<keyword evidence="3" id="KW-1185">Reference proteome</keyword>
<evidence type="ECO:0000313" key="3">
    <source>
        <dbReference type="Proteomes" id="UP000323439"/>
    </source>
</evidence>
<dbReference type="OrthoDB" id="76848at2157"/>
<proteinExistence type="predicted"/>
<feature type="transmembrane region" description="Helical" evidence="1">
    <location>
        <begin position="5"/>
        <end position="24"/>
    </location>
</feature>
<dbReference type="Proteomes" id="UP000323439">
    <property type="component" value="Unassembled WGS sequence"/>
</dbReference>
<dbReference type="AlphaFoldDB" id="A0A1G5VHZ7"/>
<keyword evidence="1" id="KW-0812">Transmembrane</keyword>
<evidence type="ECO:0000313" key="2">
    <source>
        <dbReference type="EMBL" id="SDA45472.1"/>
    </source>
</evidence>
<evidence type="ECO:0008006" key="4">
    <source>
        <dbReference type="Google" id="ProtNLM"/>
    </source>
</evidence>
<accession>A0A1G5VHZ7</accession>
<evidence type="ECO:0000256" key="1">
    <source>
        <dbReference type="SAM" id="Phobius"/>
    </source>
</evidence>
<dbReference type="EMBL" id="FMXB01000004">
    <property type="protein sequence ID" value="SDA45472.1"/>
    <property type="molecule type" value="Genomic_DNA"/>
</dbReference>
<dbReference type="RefSeq" id="WP_149731259.1">
    <property type="nucleotide sequence ID" value="NZ_FMXB01000004.1"/>
</dbReference>
<protein>
    <recommendedName>
        <fullName evidence="4">Adhesin-like protein</fullName>
    </recommendedName>
</protein>
<sequence>METKYLLILIAICVVCFAVFFYQFSNDVTTFIIINDTEVTENSTVTGFLVDAYSRGVENQTIYYHQAGDDKNTFVNVTTGKDGIFKIENIKNVPESGNNNYYGDITFKGSGEYQPCVFEYNLTVKA</sequence>
<reference evidence="2 3" key="1">
    <citation type="submission" date="2016-10" db="EMBL/GenBank/DDBJ databases">
        <authorList>
            <person name="Varghese N."/>
            <person name="Submissions S."/>
        </authorList>
    </citation>
    <scope>NUCLEOTIDE SEQUENCE [LARGE SCALE GENOMIC DNA]</scope>
    <source>
        <strain evidence="2 3">DSM 16643</strain>
    </source>
</reference>
<name>A0A1G5VHZ7_9EURY</name>
<keyword evidence="1" id="KW-0472">Membrane</keyword>